<dbReference type="AlphaFoldDB" id="A0A3N2CX03"/>
<gene>
    <name evidence="2" type="ORF">EDD33_2925</name>
</gene>
<accession>A0A3N2CX03</accession>
<comment type="caution">
    <text evidence="2">The sequence shown here is derived from an EMBL/GenBank/DDBJ whole genome shotgun (WGS) entry which is preliminary data.</text>
</comment>
<feature type="transmembrane region" description="Helical" evidence="1">
    <location>
        <begin position="12"/>
        <end position="33"/>
    </location>
</feature>
<keyword evidence="1" id="KW-1133">Transmembrane helix</keyword>
<keyword evidence="1" id="KW-0472">Membrane</keyword>
<evidence type="ECO:0000256" key="1">
    <source>
        <dbReference type="SAM" id="Phobius"/>
    </source>
</evidence>
<name>A0A3N2CX03_9ACTN</name>
<proteinExistence type="predicted"/>
<organism evidence="2 3">
    <name type="scientific">Nocardioides aurantiacus</name>
    <dbReference type="NCBI Taxonomy" id="86796"/>
    <lineage>
        <taxon>Bacteria</taxon>
        <taxon>Bacillati</taxon>
        <taxon>Actinomycetota</taxon>
        <taxon>Actinomycetes</taxon>
        <taxon>Propionibacteriales</taxon>
        <taxon>Nocardioidaceae</taxon>
        <taxon>Nocardioides</taxon>
    </lineage>
</organism>
<evidence type="ECO:0000313" key="3">
    <source>
        <dbReference type="Proteomes" id="UP000281738"/>
    </source>
</evidence>
<reference evidence="2 3" key="1">
    <citation type="submission" date="2018-11" db="EMBL/GenBank/DDBJ databases">
        <title>Sequencing the genomes of 1000 actinobacteria strains.</title>
        <authorList>
            <person name="Klenk H.-P."/>
        </authorList>
    </citation>
    <scope>NUCLEOTIDE SEQUENCE [LARGE SCALE GENOMIC DNA]</scope>
    <source>
        <strain evidence="2 3">DSM 12652</strain>
    </source>
</reference>
<keyword evidence="1" id="KW-0812">Transmembrane</keyword>
<evidence type="ECO:0000313" key="2">
    <source>
        <dbReference type="EMBL" id="ROR92041.1"/>
    </source>
</evidence>
<keyword evidence="3" id="KW-1185">Reference proteome</keyword>
<sequence length="34" mass="3572">MRHEARDQVAVMAFSAVASCGLALLLMLLVQVAG</sequence>
<dbReference type="PROSITE" id="PS51257">
    <property type="entry name" value="PROKAR_LIPOPROTEIN"/>
    <property type="match status" value="1"/>
</dbReference>
<dbReference type="Proteomes" id="UP000281738">
    <property type="component" value="Unassembled WGS sequence"/>
</dbReference>
<protein>
    <submittedName>
        <fullName evidence="2">Uncharacterized protein</fullName>
    </submittedName>
</protein>
<dbReference type="EMBL" id="RKHO01000001">
    <property type="protein sequence ID" value="ROR92041.1"/>
    <property type="molecule type" value="Genomic_DNA"/>
</dbReference>